<feature type="compositionally biased region" description="Basic and acidic residues" evidence="1">
    <location>
        <begin position="189"/>
        <end position="226"/>
    </location>
</feature>
<feature type="domain" description="Micro-fibrillar-associated protein 1 C-terminal" evidence="2">
    <location>
        <begin position="152"/>
        <end position="361"/>
    </location>
</feature>
<feature type="compositionally biased region" description="Basic and acidic residues" evidence="1">
    <location>
        <begin position="279"/>
        <end position="295"/>
    </location>
</feature>
<protein>
    <recommendedName>
        <fullName evidence="2">Micro-fibrillar-associated protein 1 C-terminal domain-containing protein</fullName>
    </recommendedName>
</protein>
<comment type="caution">
    <text evidence="3">The sequence shown here is derived from an EMBL/GenBank/DDBJ whole genome shotgun (WGS) entry which is preliminary data.</text>
</comment>
<feature type="compositionally biased region" description="Acidic residues" evidence="1">
    <location>
        <begin position="140"/>
        <end position="157"/>
    </location>
</feature>
<feature type="compositionally biased region" description="Acidic residues" evidence="1">
    <location>
        <begin position="227"/>
        <end position="239"/>
    </location>
</feature>
<feature type="region of interest" description="Disordered" evidence="1">
    <location>
        <begin position="99"/>
        <end position="239"/>
    </location>
</feature>
<dbReference type="OrthoDB" id="1111734at2759"/>
<feature type="compositionally biased region" description="Acidic residues" evidence="1">
    <location>
        <begin position="63"/>
        <end position="73"/>
    </location>
</feature>
<dbReference type="EMBL" id="LNZH02000202">
    <property type="protein sequence ID" value="OCB86434.1"/>
    <property type="molecule type" value="Genomic_DNA"/>
</dbReference>
<feature type="compositionally biased region" description="Acidic residues" evidence="1">
    <location>
        <begin position="34"/>
        <end position="55"/>
    </location>
</feature>
<accession>A0A9Q5NAH9</accession>
<proteinExistence type="predicted"/>
<keyword evidence="4" id="KW-1185">Reference proteome</keyword>
<feature type="compositionally biased region" description="Basic and acidic residues" evidence="1">
    <location>
        <begin position="99"/>
        <end position="116"/>
    </location>
</feature>
<feature type="region of interest" description="Disordered" evidence="1">
    <location>
        <begin position="1"/>
        <end position="85"/>
    </location>
</feature>
<dbReference type="Pfam" id="PF06991">
    <property type="entry name" value="MFAP1"/>
    <property type="match status" value="1"/>
</dbReference>
<evidence type="ECO:0000259" key="2">
    <source>
        <dbReference type="Pfam" id="PF06991"/>
    </source>
</evidence>
<evidence type="ECO:0000313" key="4">
    <source>
        <dbReference type="Proteomes" id="UP000757232"/>
    </source>
</evidence>
<dbReference type="Proteomes" id="UP000757232">
    <property type="component" value="Unassembled WGS sequence"/>
</dbReference>
<feature type="compositionally biased region" description="Acidic residues" evidence="1">
    <location>
        <begin position="117"/>
        <end position="129"/>
    </location>
</feature>
<feature type="region of interest" description="Disordered" evidence="1">
    <location>
        <begin position="279"/>
        <end position="299"/>
    </location>
</feature>
<sequence length="574" mass="64175">MSTVVRKPAAAPRPARPAARYWRGKAPKGVAELSESEEEDEFGEAQDEGGDEDVDMPLGAVEGAEDDEEDEVGQETATRAKTKTVSARLNIALKDVDIKDGKVIIAGREESGKTAMEESEEESEEEEDDGKPSVTKPGAEAEEESSEYESSSEEEEEPPKPMFRPVFIPKRGRVTVLEKEKEVEDSEEALERRRLQEEERKKQSHDLVAESIRRELAEKEKEKETPDVDDADGLDPEGEFEAWRLRELSRIKRDKEAEAAREREREEIERRRALPEEQRLKEDLEHAKETRESKSKGKQKFLQKYWHKGAFHQDDEVLKKHDYTEATESAMDVSLLPKVMQVRDFGKRSRTKWTHLVNEDTTVGTGGFGGVASFAEVLISRKIAQITVDLRAREPITPTAPNRCETGVRITDVIVTIAPGGTEIEAPRDAASTTTGIVNDTQTAEMTDTKTDDETTDIIPTIPSGTETETGTDIGTATAMRTIRGIHAVRGHGHLTDEIIAATDLDIAPENENEIFHWKMGTARSAYGQITPTDSFHTDYYLLSLHLLPDHSHSSGREPYCALPATYDVPNPMR</sequence>
<reference evidence="3" key="1">
    <citation type="submission" date="2016-06" db="EMBL/GenBank/DDBJ databases">
        <title>Draft Genome sequence of the fungus Inonotus baumii.</title>
        <authorList>
            <person name="Zhu H."/>
            <person name="Lin W."/>
        </authorList>
    </citation>
    <scope>NUCLEOTIDE SEQUENCE</scope>
    <source>
        <strain evidence="3">821</strain>
    </source>
</reference>
<dbReference type="PANTHER" id="PTHR15327">
    <property type="entry name" value="MICROFIBRIL-ASSOCIATED PROTEIN"/>
    <property type="match status" value="1"/>
</dbReference>
<feature type="compositionally biased region" description="Polar residues" evidence="1">
    <location>
        <begin position="75"/>
        <end position="85"/>
    </location>
</feature>
<organism evidence="3 4">
    <name type="scientific">Sanghuangporus baumii</name>
    <name type="common">Phellinus baumii</name>
    <dbReference type="NCBI Taxonomy" id="108892"/>
    <lineage>
        <taxon>Eukaryota</taxon>
        <taxon>Fungi</taxon>
        <taxon>Dikarya</taxon>
        <taxon>Basidiomycota</taxon>
        <taxon>Agaricomycotina</taxon>
        <taxon>Agaricomycetes</taxon>
        <taxon>Hymenochaetales</taxon>
        <taxon>Hymenochaetaceae</taxon>
        <taxon>Sanghuangporus</taxon>
    </lineage>
</organism>
<evidence type="ECO:0000313" key="3">
    <source>
        <dbReference type="EMBL" id="OCB86434.1"/>
    </source>
</evidence>
<feature type="region of interest" description="Disordered" evidence="1">
    <location>
        <begin position="446"/>
        <end position="472"/>
    </location>
</feature>
<evidence type="ECO:0000256" key="1">
    <source>
        <dbReference type="SAM" id="MobiDB-lite"/>
    </source>
</evidence>
<name>A0A9Q5NAH9_SANBA</name>
<dbReference type="InterPro" id="IPR009730">
    <property type="entry name" value="MFAP1_C"/>
</dbReference>
<dbReference type="InterPro" id="IPR033194">
    <property type="entry name" value="MFAP1"/>
</dbReference>
<dbReference type="AlphaFoldDB" id="A0A9Q5NAH9"/>
<feature type="compositionally biased region" description="Low complexity" evidence="1">
    <location>
        <begin position="457"/>
        <end position="472"/>
    </location>
</feature>
<gene>
    <name evidence="3" type="ORF">A7U60_g6555</name>
</gene>
<feature type="compositionally biased region" description="Low complexity" evidence="1">
    <location>
        <begin position="8"/>
        <end position="20"/>
    </location>
</feature>